<dbReference type="Pfam" id="PF00364">
    <property type="entry name" value="Biotin_lipoyl"/>
    <property type="match status" value="1"/>
</dbReference>
<dbReference type="PROSITE" id="PS00867">
    <property type="entry name" value="CPSASE_2"/>
    <property type="match status" value="1"/>
</dbReference>
<dbReference type="PROSITE" id="PS50975">
    <property type="entry name" value="ATP_GRASP"/>
    <property type="match status" value="1"/>
</dbReference>
<feature type="domain" description="ATP-grasp" evidence="7">
    <location>
        <begin position="131"/>
        <end position="327"/>
    </location>
</feature>
<dbReference type="Gene3D" id="3.30.470.20">
    <property type="entry name" value="ATP-grasp fold, B domain"/>
    <property type="match status" value="1"/>
</dbReference>
<dbReference type="GO" id="GO:0016874">
    <property type="term" value="F:ligase activity"/>
    <property type="evidence" value="ECO:0007669"/>
    <property type="project" value="UniProtKB-KW"/>
</dbReference>
<keyword evidence="5" id="KW-0092">Biotin</keyword>
<dbReference type="SUPFAM" id="SSF51230">
    <property type="entry name" value="Single hybrid motif"/>
    <property type="match status" value="1"/>
</dbReference>
<dbReference type="Pfam" id="PF00289">
    <property type="entry name" value="Biotin_carb_N"/>
    <property type="match status" value="1"/>
</dbReference>
<gene>
    <name evidence="9" type="ORF">TCE0_011f00642</name>
</gene>
<dbReference type="InterPro" id="IPR000089">
    <property type="entry name" value="Biotin_lipoyl"/>
</dbReference>
<dbReference type="InterPro" id="IPR011054">
    <property type="entry name" value="Rudment_hybrid_motif"/>
</dbReference>
<dbReference type="InterPro" id="IPR011764">
    <property type="entry name" value="Biotin_carboxylation_dom"/>
</dbReference>
<evidence type="ECO:0000313" key="10">
    <source>
        <dbReference type="Proteomes" id="UP000053095"/>
    </source>
</evidence>
<evidence type="ECO:0000259" key="7">
    <source>
        <dbReference type="PROSITE" id="PS50975"/>
    </source>
</evidence>
<organism evidence="9 10">
    <name type="scientific">Talaromyces pinophilus</name>
    <name type="common">Penicillium pinophilum</name>
    <dbReference type="NCBI Taxonomy" id="128442"/>
    <lineage>
        <taxon>Eukaryota</taxon>
        <taxon>Fungi</taxon>
        <taxon>Dikarya</taxon>
        <taxon>Ascomycota</taxon>
        <taxon>Pezizomycotina</taxon>
        <taxon>Eurotiomycetes</taxon>
        <taxon>Eurotiomycetidae</taxon>
        <taxon>Eurotiales</taxon>
        <taxon>Trichocomaceae</taxon>
        <taxon>Talaromyces</taxon>
        <taxon>Talaromyces sect. Talaromyces</taxon>
    </lineage>
</organism>
<sequence>MRPPTRPIRRILVANRGEIAIRILQAIRELPSTEDGVDIETFALYTQDDYTHCEIGAPDHSIFLPSASCYMDIPLLIKLAKQYSIDTIHPGYGFLSESAEFSRRLWYEAGVHVIGPGWGILEQMSDKLEAKKLATQCGVPVLPAMERPSSNIDDIRVFVDEMGAYPIMIKAVDGGGGRGIRLVHTAEELPNALERAQGESPSRTVFAEKAAVNGIRHVEVQIVGDGSGEIMHVWERDCSVQRRFQKIVEVAPATIWDRALIDRVIDAAVRMASHARYFSLGTFEFLVNDRLQEFYFLEINPRLQVEHTITECISDIDLVQTQLLLAQGVILDEIKSRYLATTDRLTKRYSIQLRLCAEDPESNFGLSIGTITQLIIPGGLGVRVDSHVSTRNPTKVGPDYDNLLAKIILTSRNWHSVVRKARRLLTDVVIAGVKTNLNLLRSIVNHEDFLAGNIDTQWLEKNVSSLIEAGNAIGARRPAQTSPSLESSQSSLANLVSSSSSILFRKGDAWSFTLEPLRPQSGQGNSQSTIQSHLLINRVLRNDFPFSLTAEIEYSSSSHNQDPGVPSTSTIAYRMHLAETNASASALTSSSHRRGDPSNKNHVIFPLSGKLIEVLVAPGDEIVPNQVVAFVKQMKMELEIRSHRAGIVKWVFDLAVGNHGQADNGHGVDVAEGSLLLELEEQEDIKGKL</sequence>
<dbReference type="InterPro" id="IPR005482">
    <property type="entry name" value="Biotin_COase_C"/>
</dbReference>
<keyword evidence="10" id="KW-1185">Reference proteome</keyword>
<dbReference type="PANTHER" id="PTHR45007">
    <property type="entry name" value="CARBOXYLASE, PUTATIVE (AFU_ORTHOLOGUE AFUA_5G07570)-RELATED"/>
    <property type="match status" value="1"/>
</dbReference>
<name>A0A0B8MY14_TALPI</name>
<evidence type="ECO:0000313" key="9">
    <source>
        <dbReference type="EMBL" id="GAM33613.1"/>
    </source>
</evidence>
<evidence type="ECO:0000256" key="6">
    <source>
        <dbReference type="PROSITE-ProRule" id="PRU00409"/>
    </source>
</evidence>
<evidence type="ECO:0008006" key="11">
    <source>
        <dbReference type="Google" id="ProtNLM"/>
    </source>
</evidence>
<keyword evidence="4 6" id="KW-0067">ATP-binding</keyword>
<evidence type="ECO:0000256" key="1">
    <source>
        <dbReference type="ARBA" id="ARBA00001953"/>
    </source>
</evidence>
<dbReference type="InterPro" id="IPR011761">
    <property type="entry name" value="ATP-grasp"/>
</dbReference>
<dbReference type="EMBL" id="DF933807">
    <property type="protein sequence ID" value="GAM33613.1"/>
    <property type="molecule type" value="Genomic_DNA"/>
</dbReference>
<comment type="cofactor">
    <cofactor evidence="1">
        <name>biotin</name>
        <dbReference type="ChEBI" id="CHEBI:57586"/>
    </cofactor>
</comment>
<dbReference type="SUPFAM" id="SSF51246">
    <property type="entry name" value="Rudiment single hybrid motif"/>
    <property type="match status" value="1"/>
</dbReference>
<evidence type="ECO:0000256" key="3">
    <source>
        <dbReference type="ARBA" id="ARBA00022741"/>
    </source>
</evidence>
<dbReference type="InterPro" id="IPR005481">
    <property type="entry name" value="BC-like_N"/>
</dbReference>
<evidence type="ECO:0000256" key="5">
    <source>
        <dbReference type="ARBA" id="ARBA00023267"/>
    </source>
</evidence>
<dbReference type="GO" id="GO:0046872">
    <property type="term" value="F:metal ion binding"/>
    <property type="evidence" value="ECO:0007669"/>
    <property type="project" value="InterPro"/>
</dbReference>
<dbReference type="PROSITE" id="PS50979">
    <property type="entry name" value="BC"/>
    <property type="match status" value="1"/>
</dbReference>
<evidence type="ECO:0000256" key="2">
    <source>
        <dbReference type="ARBA" id="ARBA00022598"/>
    </source>
</evidence>
<proteinExistence type="predicted"/>
<dbReference type="InterPro" id="IPR005479">
    <property type="entry name" value="CPAse_ATP-bd"/>
</dbReference>
<evidence type="ECO:0000256" key="4">
    <source>
        <dbReference type="ARBA" id="ARBA00022840"/>
    </source>
</evidence>
<dbReference type="InterPro" id="IPR016185">
    <property type="entry name" value="PreATP-grasp_dom_sf"/>
</dbReference>
<keyword evidence="3 6" id="KW-0547">Nucleotide-binding</keyword>
<dbReference type="Gene3D" id="2.40.50.100">
    <property type="match status" value="1"/>
</dbReference>
<dbReference type="Proteomes" id="UP000053095">
    <property type="component" value="Unassembled WGS sequence"/>
</dbReference>
<dbReference type="SUPFAM" id="SSF56059">
    <property type="entry name" value="Glutathione synthetase ATP-binding domain-like"/>
    <property type="match status" value="1"/>
</dbReference>
<dbReference type="SUPFAM" id="SSF52440">
    <property type="entry name" value="PreATP-grasp domain"/>
    <property type="match status" value="1"/>
</dbReference>
<dbReference type="Pfam" id="PF02786">
    <property type="entry name" value="CPSase_L_D2"/>
    <property type="match status" value="1"/>
</dbReference>
<evidence type="ECO:0000259" key="8">
    <source>
        <dbReference type="PROSITE" id="PS50979"/>
    </source>
</evidence>
<keyword evidence="2" id="KW-0436">Ligase</keyword>
<protein>
    <recommendedName>
        <fullName evidence="11">Pyruvate carboxylase</fullName>
    </recommendedName>
</protein>
<dbReference type="SMART" id="SM00878">
    <property type="entry name" value="Biotin_carb_C"/>
    <property type="match status" value="1"/>
</dbReference>
<feature type="domain" description="Biotin carboxylation" evidence="8">
    <location>
        <begin position="7"/>
        <end position="464"/>
    </location>
</feature>
<dbReference type="Pfam" id="PF02785">
    <property type="entry name" value="Biotin_carb_C"/>
    <property type="match status" value="1"/>
</dbReference>
<dbReference type="InterPro" id="IPR011053">
    <property type="entry name" value="Single_hybrid_motif"/>
</dbReference>
<dbReference type="GO" id="GO:0005524">
    <property type="term" value="F:ATP binding"/>
    <property type="evidence" value="ECO:0007669"/>
    <property type="project" value="UniProtKB-UniRule"/>
</dbReference>
<dbReference type="CDD" id="cd06850">
    <property type="entry name" value="biotinyl_domain"/>
    <property type="match status" value="1"/>
</dbReference>
<dbReference type="AlphaFoldDB" id="A0A0B8MY14"/>
<accession>A0A0B8MY14</accession>
<dbReference type="FunFam" id="3.30.1490.20:FF:000003">
    <property type="entry name" value="acetyl-CoA carboxylase isoform X1"/>
    <property type="match status" value="1"/>
</dbReference>
<dbReference type="PANTHER" id="PTHR45007:SF1">
    <property type="entry name" value="CARBOXYLASE, PUTATIVE (AFU_ORTHOLOGUE AFUA_5G07570)-RELATED"/>
    <property type="match status" value="1"/>
</dbReference>
<reference evidence="10" key="1">
    <citation type="journal article" date="2015" name="Genome Announc.">
        <title>Draft genome sequence of Talaromyces cellulolyticus strain Y-94, a source of lignocellulosic biomass-degrading enzymes.</title>
        <authorList>
            <person name="Fujii T."/>
            <person name="Koike H."/>
            <person name="Sawayama S."/>
            <person name="Yano S."/>
            <person name="Inoue H."/>
        </authorList>
    </citation>
    <scope>NUCLEOTIDE SEQUENCE [LARGE SCALE GENOMIC DNA]</scope>
    <source>
        <strain evidence="10">Y-94</strain>
    </source>
</reference>